<evidence type="ECO:0000313" key="2">
    <source>
        <dbReference type="EMBL" id="KAK1413493.1"/>
    </source>
</evidence>
<evidence type="ECO:0000256" key="1">
    <source>
        <dbReference type="SAM" id="MobiDB-lite"/>
    </source>
</evidence>
<dbReference type="EMBL" id="JAUHHV010000009">
    <property type="protein sequence ID" value="KAK1413493.1"/>
    <property type="molecule type" value="Genomic_DNA"/>
</dbReference>
<sequence length="75" mass="8382">MLFRGKPVHSFLHTNLLFPFLPIQNQNLPCINLDEILVVVGVVEDVKEEDENNDDDVNADSVDDEEDKDDGAQGS</sequence>
<comment type="caution">
    <text evidence="2">The sequence shown here is derived from an EMBL/GenBank/DDBJ whole genome shotgun (WGS) entry which is preliminary data.</text>
</comment>
<dbReference type="AlphaFoldDB" id="A0AAD8NME3"/>
<protein>
    <submittedName>
        <fullName evidence="2">Uncharacterized protein</fullName>
    </submittedName>
</protein>
<name>A0AAD8NME3_TARER</name>
<evidence type="ECO:0000313" key="3">
    <source>
        <dbReference type="Proteomes" id="UP001229421"/>
    </source>
</evidence>
<reference evidence="2" key="1">
    <citation type="journal article" date="2023" name="bioRxiv">
        <title>Improved chromosome-level genome assembly for marigold (Tagetes erecta).</title>
        <authorList>
            <person name="Jiang F."/>
            <person name="Yuan L."/>
            <person name="Wang S."/>
            <person name="Wang H."/>
            <person name="Xu D."/>
            <person name="Wang A."/>
            <person name="Fan W."/>
        </authorList>
    </citation>
    <scope>NUCLEOTIDE SEQUENCE</scope>
    <source>
        <strain evidence="2">WSJ</strain>
        <tissue evidence="2">Leaf</tissue>
    </source>
</reference>
<feature type="region of interest" description="Disordered" evidence="1">
    <location>
        <begin position="47"/>
        <end position="75"/>
    </location>
</feature>
<gene>
    <name evidence="2" type="ORF">QVD17_35267</name>
</gene>
<accession>A0AAD8NME3</accession>
<feature type="compositionally biased region" description="Acidic residues" evidence="1">
    <location>
        <begin position="47"/>
        <end position="69"/>
    </location>
</feature>
<dbReference type="Proteomes" id="UP001229421">
    <property type="component" value="Unassembled WGS sequence"/>
</dbReference>
<organism evidence="2 3">
    <name type="scientific">Tagetes erecta</name>
    <name type="common">African marigold</name>
    <dbReference type="NCBI Taxonomy" id="13708"/>
    <lineage>
        <taxon>Eukaryota</taxon>
        <taxon>Viridiplantae</taxon>
        <taxon>Streptophyta</taxon>
        <taxon>Embryophyta</taxon>
        <taxon>Tracheophyta</taxon>
        <taxon>Spermatophyta</taxon>
        <taxon>Magnoliopsida</taxon>
        <taxon>eudicotyledons</taxon>
        <taxon>Gunneridae</taxon>
        <taxon>Pentapetalae</taxon>
        <taxon>asterids</taxon>
        <taxon>campanulids</taxon>
        <taxon>Asterales</taxon>
        <taxon>Asteraceae</taxon>
        <taxon>Asteroideae</taxon>
        <taxon>Heliantheae alliance</taxon>
        <taxon>Tageteae</taxon>
        <taxon>Tagetes</taxon>
    </lineage>
</organism>
<proteinExistence type="predicted"/>
<keyword evidence="3" id="KW-1185">Reference proteome</keyword>